<dbReference type="RefSeq" id="WP_136945942.1">
    <property type="nucleotide sequence ID" value="NZ_SWFM01000001.1"/>
</dbReference>
<keyword evidence="1" id="KW-1133">Transmembrane helix</keyword>
<dbReference type="EMBL" id="SWFM01000001">
    <property type="protein sequence ID" value="TKD72092.1"/>
    <property type="molecule type" value="Genomic_DNA"/>
</dbReference>
<dbReference type="NCBIfam" id="NF041644">
    <property type="entry name" value="CBO0543_fam"/>
    <property type="match status" value="1"/>
</dbReference>
<dbReference type="Proteomes" id="UP000310541">
    <property type="component" value="Unassembled WGS sequence"/>
</dbReference>
<dbReference type="InterPro" id="IPR048147">
    <property type="entry name" value="CBO0543-like"/>
</dbReference>
<sequence>MNLFLGLFVIFLSIWKGDWRNWEKYYPSMLYIALATFVYEYISHEHFLLWELQEDSFINRTNTHFVHNLIINPLSAFVYLSNFPSKGIGRMIIYNGKWIVIFWLVECVASWMNIITYHNGWNLGWSLLFLTVMFPMVHLHHVNKRLALPLSVFFTVLLLYLFDYI</sequence>
<dbReference type="AlphaFoldDB" id="A0A4U1MNA7"/>
<keyword evidence="1" id="KW-0812">Transmembrane</keyword>
<comment type="caution">
    <text evidence="2">The sequence shown here is derived from an EMBL/GenBank/DDBJ whole genome shotgun (WGS) entry which is preliminary data.</text>
</comment>
<reference evidence="2 3" key="1">
    <citation type="submission" date="2019-04" db="EMBL/GenBank/DDBJ databases">
        <title>Genome sequence of Bacillus hwajinpoensis strain Y2.</title>
        <authorList>
            <person name="Fair J.L."/>
            <person name="Maclea K.S."/>
        </authorList>
    </citation>
    <scope>NUCLEOTIDE SEQUENCE [LARGE SCALE GENOMIC DNA]</scope>
    <source>
        <strain evidence="2 3">Y2</strain>
    </source>
</reference>
<evidence type="ECO:0000256" key="1">
    <source>
        <dbReference type="SAM" id="Phobius"/>
    </source>
</evidence>
<organism evidence="2 3">
    <name type="scientific">Guptibacillus hwajinpoensis</name>
    <dbReference type="NCBI Taxonomy" id="208199"/>
    <lineage>
        <taxon>Bacteria</taxon>
        <taxon>Bacillati</taxon>
        <taxon>Bacillota</taxon>
        <taxon>Bacilli</taxon>
        <taxon>Bacillales</taxon>
        <taxon>Guptibacillaceae</taxon>
        <taxon>Guptibacillus</taxon>
    </lineage>
</organism>
<protein>
    <submittedName>
        <fullName evidence="2">Uncharacterized protein</fullName>
    </submittedName>
</protein>
<gene>
    <name evidence="2" type="ORF">FBF83_04640</name>
</gene>
<feature type="transmembrane region" description="Helical" evidence="1">
    <location>
        <begin position="123"/>
        <end position="139"/>
    </location>
</feature>
<evidence type="ECO:0000313" key="2">
    <source>
        <dbReference type="EMBL" id="TKD72092.1"/>
    </source>
</evidence>
<name>A0A4U1MNA7_9BACL</name>
<evidence type="ECO:0000313" key="3">
    <source>
        <dbReference type="Proteomes" id="UP000310541"/>
    </source>
</evidence>
<proteinExistence type="predicted"/>
<accession>A0A4U1MNA7</accession>
<feature type="transmembrane region" description="Helical" evidence="1">
    <location>
        <begin position="98"/>
        <end position="117"/>
    </location>
</feature>
<keyword evidence="1" id="KW-0472">Membrane</keyword>
<feature type="transmembrane region" description="Helical" evidence="1">
    <location>
        <begin position="146"/>
        <end position="162"/>
    </location>
</feature>
<dbReference type="OrthoDB" id="2628935at2"/>